<sequence>MEGDCVKKALALLEKARRMDLVNREALSALRPARKAAQWVAAAVLACSPPHSPIRAEQEGNRRRAEPGEPRAALIPWREEQTEPRAADRSSSTGGQAKRILAADAPEGRCGGMGFAPAGIAASRVQHLGPSGMCWGPSARLADLGGEWQPKRALAAGVQRVDLCCEEECVLDFE</sequence>
<name>A0AAV7S3H3_PLEWA</name>
<feature type="compositionally biased region" description="Basic and acidic residues" evidence="1">
    <location>
        <begin position="54"/>
        <end position="69"/>
    </location>
</feature>
<evidence type="ECO:0000313" key="3">
    <source>
        <dbReference type="Proteomes" id="UP001066276"/>
    </source>
</evidence>
<evidence type="ECO:0000256" key="1">
    <source>
        <dbReference type="SAM" id="MobiDB-lite"/>
    </source>
</evidence>
<evidence type="ECO:0000313" key="2">
    <source>
        <dbReference type="EMBL" id="KAJ1157798.1"/>
    </source>
</evidence>
<organism evidence="2 3">
    <name type="scientific">Pleurodeles waltl</name>
    <name type="common">Iberian ribbed newt</name>
    <dbReference type="NCBI Taxonomy" id="8319"/>
    <lineage>
        <taxon>Eukaryota</taxon>
        <taxon>Metazoa</taxon>
        <taxon>Chordata</taxon>
        <taxon>Craniata</taxon>
        <taxon>Vertebrata</taxon>
        <taxon>Euteleostomi</taxon>
        <taxon>Amphibia</taxon>
        <taxon>Batrachia</taxon>
        <taxon>Caudata</taxon>
        <taxon>Salamandroidea</taxon>
        <taxon>Salamandridae</taxon>
        <taxon>Pleurodelinae</taxon>
        <taxon>Pleurodeles</taxon>
    </lineage>
</organism>
<comment type="caution">
    <text evidence="2">The sequence shown here is derived from an EMBL/GenBank/DDBJ whole genome shotgun (WGS) entry which is preliminary data.</text>
</comment>
<dbReference type="EMBL" id="JANPWB010000009">
    <property type="protein sequence ID" value="KAJ1157798.1"/>
    <property type="molecule type" value="Genomic_DNA"/>
</dbReference>
<reference evidence="2" key="1">
    <citation type="journal article" date="2022" name="bioRxiv">
        <title>Sequencing and chromosome-scale assembly of the giantPleurodeles waltlgenome.</title>
        <authorList>
            <person name="Brown T."/>
            <person name="Elewa A."/>
            <person name="Iarovenko S."/>
            <person name="Subramanian E."/>
            <person name="Araus A.J."/>
            <person name="Petzold A."/>
            <person name="Susuki M."/>
            <person name="Suzuki K.-i.T."/>
            <person name="Hayashi T."/>
            <person name="Toyoda A."/>
            <person name="Oliveira C."/>
            <person name="Osipova E."/>
            <person name="Leigh N.D."/>
            <person name="Simon A."/>
            <person name="Yun M.H."/>
        </authorList>
    </citation>
    <scope>NUCLEOTIDE SEQUENCE</scope>
    <source>
        <strain evidence="2">20211129_DDA</strain>
        <tissue evidence="2">Liver</tissue>
    </source>
</reference>
<dbReference type="AlphaFoldDB" id="A0AAV7S3H3"/>
<gene>
    <name evidence="2" type="ORF">NDU88_010497</name>
</gene>
<dbReference type="Proteomes" id="UP001066276">
    <property type="component" value="Chromosome 5"/>
</dbReference>
<feature type="region of interest" description="Disordered" evidence="1">
    <location>
        <begin position="51"/>
        <end position="97"/>
    </location>
</feature>
<feature type="compositionally biased region" description="Basic and acidic residues" evidence="1">
    <location>
        <begin position="77"/>
        <end position="88"/>
    </location>
</feature>
<protein>
    <submittedName>
        <fullName evidence="2">Uncharacterized protein</fullName>
    </submittedName>
</protein>
<proteinExistence type="predicted"/>
<keyword evidence="3" id="KW-1185">Reference proteome</keyword>
<accession>A0AAV7S3H3</accession>